<dbReference type="InterPro" id="IPR029045">
    <property type="entry name" value="ClpP/crotonase-like_dom_sf"/>
</dbReference>
<dbReference type="SUPFAM" id="SSF52096">
    <property type="entry name" value="ClpP/crotonase"/>
    <property type="match status" value="1"/>
</dbReference>
<name>A0A8H7EM64_9FUNG</name>
<keyword evidence="1" id="KW-0456">Lyase</keyword>
<dbReference type="PANTHER" id="PTHR11941:SF27">
    <property type="entry name" value="ETHYLMALONYL-COA DECARBOXYLASE"/>
    <property type="match status" value="1"/>
</dbReference>
<gene>
    <name evidence="2" type="primary">ECHDC1</name>
    <name evidence="2" type="ORF">EC973_003723</name>
</gene>
<sequence length="276" mass="29941">MSIPTFTGTESPSTIALKLHTLGQGSVRFIPQHVPGIALIILDNARRHNAFSGKMMVEFRDIILQLEREPPDDLVGLIVTGCRGKAFCSVFVRDYGSGPGVSEAISRLMHDTLTRLARLSLITVASMAGPALGAGTELLTAFDFVCMNASTHLRFIQTRRGITSPWGGLRRLVNRVGRKNALLIMGSAPRMSATDGQRFGLVDCVVPCKDDEGAYDACLSAATDFLQPFVLGDDKQDRVSVHAVRGMKELVVRADLDADSQYEMKLFAKTVGSSKL</sequence>
<dbReference type="GO" id="GO:0006635">
    <property type="term" value="P:fatty acid beta-oxidation"/>
    <property type="evidence" value="ECO:0007669"/>
    <property type="project" value="TreeGrafter"/>
</dbReference>
<organism evidence="2 3">
    <name type="scientific">Apophysomyces ossiformis</name>
    <dbReference type="NCBI Taxonomy" id="679940"/>
    <lineage>
        <taxon>Eukaryota</taxon>
        <taxon>Fungi</taxon>
        <taxon>Fungi incertae sedis</taxon>
        <taxon>Mucoromycota</taxon>
        <taxon>Mucoromycotina</taxon>
        <taxon>Mucoromycetes</taxon>
        <taxon>Mucorales</taxon>
        <taxon>Mucorineae</taxon>
        <taxon>Mucoraceae</taxon>
        <taxon>Apophysomyces</taxon>
    </lineage>
</organism>
<comment type="caution">
    <text evidence="2">The sequence shown here is derived from an EMBL/GenBank/DDBJ whole genome shotgun (WGS) entry which is preliminary data.</text>
</comment>
<keyword evidence="3" id="KW-1185">Reference proteome</keyword>
<evidence type="ECO:0000313" key="2">
    <source>
        <dbReference type="EMBL" id="KAF7722074.1"/>
    </source>
</evidence>
<dbReference type="Proteomes" id="UP000605846">
    <property type="component" value="Unassembled WGS sequence"/>
</dbReference>
<protein>
    <submittedName>
        <fullName evidence="2">Enoyl CoA hydratase domain-containing protein 1</fullName>
    </submittedName>
</protein>
<dbReference type="EMBL" id="JABAYA010000215">
    <property type="protein sequence ID" value="KAF7722074.1"/>
    <property type="molecule type" value="Genomic_DNA"/>
</dbReference>
<dbReference type="Gene3D" id="3.90.226.10">
    <property type="entry name" value="2-enoyl-CoA Hydratase, Chain A, domain 1"/>
    <property type="match status" value="1"/>
</dbReference>
<dbReference type="InterPro" id="IPR001753">
    <property type="entry name" value="Enoyl-CoA_hydra/iso"/>
</dbReference>
<dbReference type="PANTHER" id="PTHR11941">
    <property type="entry name" value="ENOYL-COA HYDRATASE-RELATED"/>
    <property type="match status" value="1"/>
</dbReference>
<accession>A0A8H7EM64</accession>
<reference evidence="2" key="1">
    <citation type="submission" date="2020-01" db="EMBL/GenBank/DDBJ databases">
        <title>Genome Sequencing of Three Apophysomyces-Like Fungal Strains Confirms a Novel Fungal Genus in the Mucoromycota with divergent Burkholderia-like Endosymbiotic Bacteria.</title>
        <authorList>
            <person name="Stajich J.E."/>
            <person name="Macias A.M."/>
            <person name="Carter-House D."/>
            <person name="Lovett B."/>
            <person name="Kasson L.R."/>
            <person name="Berry K."/>
            <person name="Grigoriev I."/>
            <person name="Chang Y."/>
            <person name="Spatafora J."/>
            <person name="Kasson M.T."/>
        </authorList>
    </citation>
    <scope>NUCLEOTIDE SEQUENCE</scope>
    <source>
        <strain evidence="2">NRRL A-21654</strain>
    </source>
</reference>
<dbReference type="AlphaFoldDB" id="A0A8H7EM64"/>
<dbReference type="GO" id="GO:0016829">
    <property type="term" value="F:lyase activity"/>
    <property type="evidence" value="ECO:0007669"/>
    <property type="project" value="UniProtKB-KW"/>
</dbReference>
<dbReference type="CDD" id="cd06558">
    <property type="entry name" value="crotonase-like"/>
    <property type="match status" value="1"/>
</dbReference>
<dbReference type="Pfam" id="PF00378">
    <property type="entry name" value="ECH_1"/>
    <property type="match status" value="1"/>
</dbReference>
<dbReference type="GO" id="GO:0005829">
    <property type="term" value="C:cytosol"/>
    <property type="evidence" value="ECO:0007669"/>
    <property type="project" value="TreeGrafter"/>
</dbReference>
<dbReference type="OrthoDB" id="410701at2759"/>
<evidence type="ECO:0000313" key="3">
    <source>
        <dbReference type="Proteomes" id="UP000605846"/>
    </source>
</evidence>
<evidence type="ECO:0000256" key="1">
    <source>
        <dbReference type="ARBA" id="ARBA00023239"/>
    </source>
</evidence>
<proteinExistence type="predicted"/>